<dbReference type="Proteomes" id="UP001448858">
    <property type="component" value="Chromosome"/>
</dbReference>
<reference evidence="3 4" key="1">
    <citation type="submission" date="2024-04" db="EMBL/GenBank/DDBJ databases">
        <title>Arthrobacter sp. from Plains bison fecal sample.</title>
        <authorList>
            <person name="Ruzzini A."/>
        </authorList>
    </citation>
    <scope>NUCLEOTIDE SEQUENCE [LARGE SCALE GENOMIC DNA]</scope>
    <source>
        <strain evidence="3 4">EINP1</strain>
    </source>
</reference>
<evidence type="ECO:0000313" key="3">
    <source>
        <dbReference type="EMBL" id="WZP15081.1"/>
    </source>
</evidence>
<dbReference type="RefSeq" id="WP_342022747.1">
    <property type="nucleotide sequence ID" value="NZ_CP151657.1"/>
</dbReference>
<evidence type="ECO:0000256" key="1">
    <source>
        <dbReference type="SAM" id="MobiDB-lite"/>
    </source>
</evidence>
<keyword evidence="4" id="KW-1185">Reference proteome</keyword>
<accession>A0ABZ2ZTP4</accession>
<evidence type="ECO:0000313" key="4">
    <source>
        <dbReference type="Proteomes" id="UP001448858"/>
    </source>
</evidence>
<keyword evidence="2" id="KW-0812">Transmembrane</keyword>
<feature type="transmembrane region" description="Helical" evidence="2">
    <location>
        <begin position="116"/>
        <end position="137"/>
    </location>
</feature>
<keyword evidence="2" id="KW-0472">Membrane</keyword>
<feature type="transmembrane region" description="Helical" evidence="2">
    <location>
        <begin position="58"/>
        <end position="78"/>
    </location>
</feature>
<protein>
    <submittedName>
        <fullName evidence="3">Uncharacterized protein</fullName>
    </submittedName>
</protein>
<proteinExistence type="predicted"/>
<gene>
    <name evidence="3" type="ORF">AAE021_12930</name>
</gene>
<organism evidence="3 4">
    <name type="scientific">Arthrobacter citreus</name>
    <dbReference type="NCBI Taxonomy" id="1670"/>
    <lineage>
        <taxon>Bacteria</taxon>
        <taxon>Bacillati</taxon>
        <taxon>Actinomycetota</taxon>
        <taxon>Actinomycetes</taxon>
        <taxon>Micrococcales</taxon>
        <taxon>Micrococcaceae</taxon>
        <taxon>Arthrobacter</taxon>
    </lineage>
</organism>
<name>A0ABZ2ZTP4_9MICC</name>
<keyword evidence="2" id="KW-1133">Transmembrane helix</keyword>
<evidence type="ECO:0000256" key="2">
    <source>
        <dbReference type="SAM" id="Phobius"/>
    </source>
</evidence>
<dbReference type="EMBL" id="CP151657">
    <property type="protein sequence ID" value="WZP15081.1"/>
    <property type="molecule type" value="Genomic_DNA"/>
</dbReference>
<feature type="region of interest" description="Disordered" evidence="1">
    <location>
        <begin position="1"/>
        <end position="49"/>
    </location>
</feature>
<sequence>MDNRRRAESGQGWSGGVRIREVGAPAGSEHTYSSEAFPPEDGGAPVNYPQPRRRNSPFLAAWIFTGILIGIGFLWLGGALEDGSIPDYGYTVTMDPETGLPVQPDTRPLEVQLRNLGFIAPFMLLIGVSSAAALLALQGVRKAQLFRVSAPEQESQQR</sequence>